<feature type="transmembrane region" description="Helical" evidence="5">
    <location>
        <begin position="296"/>
        <end position="315"/>
    </location>
</feature>
<feature type="transmembrane region" description="Helical" evidence="5">
    <location>
        <begin position="116"/>
        <end position="136"/>
    </location>
</feature>
<evidence type="ECO:0000256" key="4">
    <source>
        <dbReference type="ARBA" id="ARBA00023136"/>
    </source>
</evidence>
<dbReference type="AlphaFoldDB" id="S9PR84"/>
<evidence type="ECO:0000256" key="1">
    <source>
        <dbReference type="ARBA" id="ARBA00004141"/>
    </source>
</evidence>
<evidence type="ECO:0000313" key="8">
    <source>
        <dbReference type="Proteomes" id="UP000016088"/>
    </source>
</evidence>
<feature type="transmembrane region" description="Helical" evidence="5">
    <location>
        <begin position="395"/>
        <end position="415"/>
    </location>
</feature>
<keyword evidence="8" id="KW-1185">Reference proteome</keyword>
<dbReference type="GO" id="GO:0005886">
    <property type="term" value="C:plasma membrane"/>
    <property type="evidence" value="ECO:0007669"/>
    <property type="project" value="TreeGrafter"/>
</dbReference>
<dbReference type="Proteomes" id="UP000016088">
    <property type="component" value="Unassembled WGS sequence"/>
</dbReference>
<dbReference type="EMBL" id="KE503208">
    <property type="protein sequence ID" value="EPX71676.1"/>
    <property type="molecule type" value="Genomic_DNA"/>
</dbReference>
<keyword evidence="4 5" id="KW-0472">Membrane</keyword>
<protein>
    <submittedName>
        <fullName evidence="7">Glycerophosphodiester transporter</fullName>
    </submittedName>
</protein>
<dbReference type="OrthoDB" id="2261376at2759"/>
<dbReference type="GO" id="GO:0046943">
    <property type="term" value="F:carboxylic acid transmembrane transporter activity"/>
    <property type="evidence" value="ECO:0007669"/>
    <property type="project" value="TreeGrafter"/>
</dbReference>
<dbReference type="VEuPathDB" id="FungiDB:SOCG_01891"/>
<dbReference type="PANTHER" id="PTHR23508:SF10">
    <property type="entry name" value="CARBOXYLIC ACID TRANSPORTER PROTEIN HOMOLOG"/>
    <property type="match status" value="1"/>
</dbReference>
<keyword evidence="2 5" id="KW-0812">Transmembrane</keyword>
<accession>S9PR84</accession>
<sequence>MYSKRTSLCDIEMEKTKEAKTGDEENIITADVQPNATDGSFVSFTDFNAETATLQGKNPELKPRKSWRQYLQVAVCGIGLLSDGYCLSSIGAVITILKSLYPRESKSHQNIEHISMSSYIGTIMGQLLFGVFSDAVGRKTGMVTATGILIVATALCSGAYGLHGSINSMFQALIAYRFFLGIGVGAEFVCGSIAASESSNEIRSGIRHSIFVIVTDTATVVGHILGALVPYILVVIFGENHLRIVWRLSIGFGVILPIVFLILRLRMVEVKAYVSHRISMRKVPWRLVTKLYGPRLLLISIIWFANDLIVCAFSLYSSSIVKGLLPEDASMAKTFGWTVLIQSFSLPGSLLGAYFSDVLGPKRCLIVGMILQGTVGLFMSGFFHQLIHRIACFCVLYGLFLSFSEFGVLSNLGLLAAKTSPTPIRGLYYGIAATVSRCGAIAGIYVFGGNQFQKYFYVASGIYFFIAFLSFFLPHVNQSCVEEENDRLMKRCILEGIDPNSFRDKLDL</sequence>
<feature type="transmembrane region" description="Helical" evidence="5">
    <location>
        <begin position="244"/>
        <end position="263"/>
    </location>
</feature>
<feature type="transmembrane region" description="Helical" evidence="5">
    <location>
        <begin position="143"/>
        <end position="162"/>
    </location>
</feature>
<evidence type="ECO:0000256" key="5">
    <source>
        <dbReference type="SAM" id="Phobius"/>
    </source>
</evidence>
<feature type="transmembrane region" description="Helical" evidence="5">
    <location>
        <begin position="208"/>
        <end position="238"/>
    </location>
</feature>
<dbReference type="InterPro" id="IPR020846">
    <property type="entry name" value="MFS_dom"/>
</dbReference>
<feature type="transmembrane region" description="Helical" evidence="5">
    <location>
        <begin position="427"/>
        <end position="448"/>
    </location>
</feature>
<dbReference type="OMA" id="LIHRIAC"/>
<dbReference type="Gene3D" id="1.20.1250.20">
    <property type="entry name" value="MFS general substrate transporter like domains"/>
    <property type="match status" value="1"/>
</dbReference>
<organism evidence="7 8">
    <name type="scientific">Schizosaccharomyces octosporus (strain yFS286)</name>
    <name type="common">Fission yeast</name>
    <name type="synonym">Octosporomyces octosporus</name>
    <dbReference type="NCBI Taxonomy" id="483514"/>
    <lineage>
        <taxon>Eukaryota</taxon>
        <taxon>Fungi</taxon>
        <taxon>Dikarya</taxon>
        <taxon>Ascomycota</taxon>
        <taxon>Taphrinomycotina</taxon>
        <taxon>Schizosaccharomycetes</taxon>
        <taxon>Schizosaccharomycetales</taxon>
        <taxon>Schizosaccharomycetaceae</taxon>
        <taxon>Schizosaccharomyces</taxon>
    </lineage>
</organism>
<gene>
    <name evidence="7" type="ORF">SOCG_01891</name>
</gene>
<dbReference type="RefSeq" id="XP_013020298.1">
    <property type="nucleotide sequence ID" value="XM_013164844.1"/>
</dbReference>
<evidence type="ECO:0000259" key="6">
    <source>
        <dbReference type="PROSITE" id="PS50850"/>
    </source>
</evidence>
<feature type="domain" description="Major facilitator superfamily (MFS) profile" evidence="6">
    <location>
        <begin position="72"/>
        <end position="478"/>
    </location>
</feature>
<name>S9PR84_SCHOY</name>
<feature type="transmembrane region" description="Helical" evidence="5">
    <location>
        <begin position="364"/>
        <end position="383"/>
    </location>
</feature>
<feature type="transmembrane region" description="Helical" evidence="5">
    <location>
        <begin position="70"/>
        <end position="96"/>
    </location>
</feature>
<reference evidence="7 8" key="1">
    <citation type="journal article" date="2011" name="Science">
        <title>Comparative functional genomics of the fission yeasts.</title>
        <authorList>
            <person name="Rhind N."/>
            <person name="Chen Z."/>
            <person name="Yassour M."/>
            <person name="Thompson D.A."/>
            <person name="Haas B.J."/>
            <person name="Habib N."/>
            <person name="Wapinski I."/>
            <person name="Roy S."/>
            <person name="Lin M.F."/>
            <person name="Heiman D.I."/>
            <person name="Young S.K."/>
            <person name="Furuya K."/>
            <person name="Guo Y."/>
            <person name="Pidoux A."/>
            <person name="Chen H.M."/>
            <person name="Robbertse B."/>
            <person name="Goldberg J.M."/>
            <person name="Aoki K."/>
            <person name="Bayne E.H."/>
            <person name="Berlin A.M."/>
            <person name="Desjardins C.A."/>
            <person name="Dobbs E."/>
            <person name="Dukaj L."/>
            <person name="Fan L."/>
            <person name="FitzGerald M.G."/>
            <person name="French C."/>
            <person name="Gujja S."/>
            <person name="Hansen K."/>
            <person name="Keifenheim D."/>
            <person name="Levin J.Z."/>
            <person name="Mosher R.A."/>
            <person name="Mueller C.A."/>
            <person name="Pfiffner J."/>
            <person name="Priest M."/>
            <person name="Russ C."/>
            <person name="Smialowska A."/>
            <person name="Swoboda P."/>
            <person name="Sykes S.M."/>
            <person name="Vaughn M."/>
            <person name="Vengrova S."/>
            <person name="Yoder R."/>
            <person name="Zeng Q."/>
            <person name="Allshire R."/>
            <person name="Baulcombe D."/>
            <person name="Birren B.W."/>
            <person name="Brown W."/>
            <person name="Ekwall K."/>
            <person name="Kellis M."/>
            <person name="Leatherwood J."/>
            <person name="Levin H."/>
            <person name="Margalit H."/>
            <person name="Martienssen R."/>
            <person name="Nieduszynski C.A."/>
            <person name="Spatafora J.W."/>
            <person name="Friedman N."/>
            <person name="Dalgaard J.Z."/>
            <person name="Baumann P."/>
            <person name="Niki H."/>
            <person name="Regev A."/>
            <person name="Nusbaum C."/>
        </authorList>
    </citation>
    <scope>NUCLEOTIDE SEQUENCE [LARGE SCALE GENOMIC DNA]</scope>
    <source>
        <strain evidence="8">yFS286</strain>
    </source>
</reference>
<dbReference type="InterPro" id="IPR036259">
    <property type="entry name" value="MFS_trans_sf"/>
</dbReference>
<dbReference type="HOGENOM" id="CLU_001265_46_12_1"/>
<dbReference type="eggNOG" id="KOG0252">
    <property type="taxonomic scope" value="Eukaryota"/>
</dbReference>
<proteinExistence type="predicted"/>
<dbReference type="PROSITE" id="PS50850">
    <property type="entry name" value="MFS"/>
    <property type="match status" value="1"/>
</dbReference>
<feature type="transmembrane region" description="Helical" evidence="5">
    <location>
        <begin position="174"/>
        <end position="196"/>
    </location>
</feature>
<dbReference type="SUPFAM" id="SSF103473">
    <property type="entry name" value="MFS general substrate transporter"/>
    <property type="match status" value="1"/>
</dbReference>
<dbReference type="Pfam" id="PF00083">
    <property type="entry name" value="Sugar_tr"/>
    <property type="match status" value="1"/>
</dbReference>
<dbReference type="GeneID" id="25030871"/>
<evidence type="ECO:0000313" key="7">
    <source>
        <dbReference type="EMBL" id="EPX71676.1"/>
    </source>
</evidence>
<comment type="subcellular location">
    <subcellularLocation>
        <location evidence="1">Membrane</location>
        <topology evidence="1">Multi-pass membrane protein</topology>
    </subcellularLocation>
</comment>
<evidence type="ECO:0000256" key="3">
    <source>
        <dbReference type="ARBA" id="ARBA00022989"/>
    </source>
</evidence>
<keyword evidence="3 5" id="KW-1133">Transmembrane helix</keyword>
<evidence type="ECO:0000256" key="2">
    <source>
        <dbReference type="ARBA" id="ARBA00022692"/>
    </source>
</evidence>
<feature type="transmembrane region" description="Helical" evidence="5">
    <location>
        <begin position="454"/>
        <end position="473"/>
    </location>
</feature>
<dbReference type="PANTHER" id="PTHR23508">
    <property type="entry name" value="CARBOXYLIC ACID TRANSPORTER PROTEIN HOMOLOG"/>
    <property type="match status" value="1"/>
</dbReference>
<dbReference type="InterPro" id="IPR005828">
    <property type="entry name" value="MFS_sugar_transport-like"/>
</dbReference>